<evidence type="ECO:0000313" key="2">
    <source>
        <dbReference type="EMBL" id="COX54254.1"/>
    </source>
</evidence>
<dbReference type="EMBL" id="CHKL01000992">
    <property type="protein sequence ID" value="COX54254.1"/>
    <property type="molecule type" value="Genomic_DNA"/>
</dbReference>
<name>A0A655JS27_MYCTX</name>
<dbReference type="Proteomes" id="UP000048600">
    <property type="component" value="Unassembled WGS sequence"/>
</dbReference>
<accession>A0A655JS27</accession>
<proteinExistence type="predicted"/>
<evidence type="ECO:0000313" key="3">
    <source>
        <dbReference type="Proteomes" id="UP000048600"/>
    </source>
</evidence>
<dbReference type="AlphaFoldDB" id="A0A655JS27"/>
<gene>
    <name evidence="2" type="ORF">ERS007741_04516</name>
</gene>
<organism evidence="2 3">
    <name type="scientific">Mycobacterium tuberculosis</name>
    <dbReference type="NCBI Taxonomy" id="1773"/>
    <lineage>
        <taxon>Bacteria</taxon>
        <taxon>Bacillati</taxon>
        <taxon>Actinomycetota</taxon>
        <taxon>Actinomycetes</taxon>
        <taxon>Mycobacteriales</taxon>
        <taxon>Mycobacteriaceae</taxon>
        <taxon>Mycobacterium</taxon>
        <taxon>Mycobacterium tuberculosis complex</taxon>
    </lineage>
</organism>
<reference evidence="2 3" key="1">
    <citation type="submission" date="2015-03" db="EMBL/GenBank/DDBJ databases">
        <authorList>
            <consortium name="Pathogen Informatics"/>
        </authorList>
    </citation>
    <scope>NUCLEOTIDE SEQUENCE [LARGE SCALE GENOMIC DNA]</scope>
    <source>
        <strain evidence="2 3">P00601463</strain>
    </source>
</reference>
<protein>
    <submittedName>
        <fullName evidence="2">Uncharacterized protein</fullName>
    </submittedName>
</protein>
<evidence type="ECO:0000256" key="1">
    <source>
        <dbReference type="SAM" id="MobiDB-lite"/>
    </source>
</evidence>
<sequence length="289" mass="29906">MPTTCSSVMVDCCRFAWAIVLSRSSPGSASLRCSMSMTIVHSADHRRLTSSSPISHTDIAASTCAASSCTVSGSTPSSLAMSCSPIGTLTISWKSTGGSAAARSSSALSTICWTTGRMRAMKPGFRPCASRRRAAVCWGPSMLNKLGQSCTNGTNGGDDGCAAALQLKRLSDSTPFTSSKRVTSHAVCPEGNSIGATGQLFLSSDSIGDGSVGTGRSNGNVGIEVLVIALLSDRYRMPRFALPGTSTSRQPIALGRDPQTGTSPNLARIARHREPNVPIVVGTSSQIVN</sequence>
<feature type="region of interest" description="Disordered" evidence="1">
    <location>
        <begin position="242"/>
        <end position="264"/>
    </location>
</feature>